<accession>A0A438LZV3</accession>
<evidence type="ECO:0000313" key="2">
    <source>
        <dbReference type="EMBL" id="RVX39012.1"/>
    </source>
</evidence>
<comment type="caution">
    <text evidence="2">The sequence shown here is derived from an EMBL/GenBank/DDBJ whole genome shotgun (WGS) entry which is preliminary data.</text>
</comment>
<dbReference type="AlphaFoldDB" id="A0A438LZV3"/>
<name>A0A438LZV3_9ACTN</name>
<gene>
    <name evidence="2" type="ORF">EDD27_1344</name>
</gene>
<sequence>MTDFTHHDGAPAPAIEPAPHGADAAATGHHGAEPAGPPRLITVGSDTAPTCADGVCVL</sequence>
<protein>
    <submittedName>
        <fullName evidence="2">Uncharacterized protein</fullName>
    </submittedName>
</protein>
<reference evidence="2 3" key="1">
    <citation type="submission" date="2019-01" db="EMBL/GenBank/DDBJ databases">
        <title>Sequencing the genomes of 1000 actinobacteria strains.</title>
        <authorList>
            <person name="Klenk H.-P."/>
        </authorList>
    </citation>
    <scope>NUCLEOTIDE SEQUENCE [LARGE SCALE GENOMIC DNA]</scope>
    <source>
        <strain evidence="2 3">DSM 43925</strain>
    </source>
</reference>
<dbReference type="RefSeq" id="WP_164903511.1">
    <property type="nucleotide sequence ID" value="NZ_SAUN01000001.1"/>
</dbReference>
<proteinExistence type="predicted"/>
<dbReference type="Proteomes" id="UP000284824">
    <property type="component" value="Unassembled WGS sequence"/>
</dbReference>
<feature type="region of interest" description="Disordered" evidence="1">
    <location>
        <begin position="1"/>
        <end position="46"/>
    </location>
</feature>
<keyword evidence="3" id="KW-1185">Reference proteome</keyword>
<dbReference type="EMBL" id="SAUN01000001">
    <property type="protein sequence ID" value="RVX39012.1"/>
    <property type="molecule type" value="Genomic_DNA"/>
</dbReference>
<evidence type="ECO:0000256" key="1">
    <source>
        <dbReference type="SAM" id="MobiDB-lite"/>
    </source>
</evidence>
<evidence type="ECO:0000313" key="3">
    <source>
        <dbReference type="Proteomes" id="UP000284824"/>
    </source>
</evidence>
<organism evidence="2 3">
    <name type="scientific">Nonomuraea polychroma</name>
    <dbReference type="NCBI Taxonomy" id="46176"/>
    <lineage>
        <taxon>Bacteria</taxon>
        <taxon>Bacillati</taxon>
        <taxon>Actinomycetota</taxon>
        <taxon>Actinomycetes</taxon>
        <taxon>Streptosporangiales</taxon>
        <taxon>Streptosporangiaceae</taxon>
        <taxon>Nonomuraea</taxon>
    </lineage>
</organism>
<feature type="compositionally biased region" description="Low complexity" evidence="1">
    <location>
        <begin position="18"/>
        <end position="29"/>
    </location>
</feature>